<keyword evidence="3 4" id="KW-0663">Pyridoxal phosphate</keyword>
<dbReference type="PROSITE" id="PS00600">
    <property type="entry name" value="AA_TRANSFER_CLASS_3"/>
    <property type="match status" value="1"/>
</dbReference>
<dbReference type="InterPro" id="IPR015422">
    <property type="entry name" value="PyrdxlP-dep_Trfase_small"/>
</dbReference>
<dbReference type="Gene3D" id="3.40.640.10">
    <property type="entry name" value="Type I PLP-dependent aspartate aminotransferase-like (Major domain)"/>
    <property type="match status" value="1"/>
</dbReference>
<evidence type="ECO:0000313" key="5">
    <source>
        <dbReference type="EMBL" id="COR85401.1"/>
    </source>
</evidence>
<name>A0A0T8SJY0_STREE</name>
<proteinExistence type="inferred from homology"/>
<evidence type="ECO:0000313" key="6">
    <source>
        <dbReference type="Proteomes" id="UP000046095"/>
    </source>
</evidence>
<evidence type="ECO:0000256" key="3">
    <source>
        <dbReference type="ARBA" id="ARBA00022898"/>
    </source>
</evidence>
<keyword evidence="1 5" id="KW-0032">Aminotransferase</keyword>
<dbReference type="Pfam" id="PF00202">
    <property type="entry name" value="Aminotran_3"/>
    <property type="match status" value="1"/>
</dbReference>
<accession>A0A0T8SJY0</accession>
<dbReference type="PANTHER" id="PTHR42684:SF3">
    <property type="entry name" value="ADENOSYLMETHIONINE-8-AMINO-7-OXONONANOATE AMINOTRANSFERASE"/>
    <property type="match status" value="1"/>
</dbReference>
<reference evidence="5 6" key="1">
    <citation type="submission" date="2015-03" db="EMBL/GenBank/DDBJ databases">
        <authorList>
            <person name="Murphy D."/>
        </authorList>
    </citation>
    <scope>NUCLEOTIDE SEQUENCE [LARGE SCALE GENOMIC DNA]</scope>
    <source>
        <strain evidence="5 6">SMRU1708</strain>
    </source>
</reference>
<dbReference type="PANTHER" id="PTHR42684">
    <property type="entry name" value="ADENOSYLMETHIONINE-8-AMINO-7-OXONONANOATE AMINOTRANSFERASE"/>
    <property type="match status" value="1"/>
</dbReference>
<dbReference type="PIRSF" id="PIRSF000521">
    <property type="entry name" value="Transaminase_4ab_Lys_Orn"/>
    <property type="match status" value="1"/>
</dbReference>
<dbReference type="GO" id="GO:0009102">
    <property type="term" value="P:biotin biosynthetic process"/>
    <property type="evidence" value="ECO:0007669"/>
    <property type="project" value="TreeGrafter"/>
</dbReference>
<organism evidence="5 6">
    <name type="scientific">Streptococcus pneumoniae</name>
    <dbReference type="NCBI Taxonomy" id="1313"/>
    <lineage>
        <taxon>Bacteria</taxon>
        <taxon>Bacillati</taxon>
        <taxon>Bacillota</taxon>
        <taxon>Bacilli</taxon>
        <taxon>Lactobacillales</taxon>
        <taxon>Streptococcaceae</taxon>
        <taxon>Streptococcus</taxon>
    </lineage>
</organism>
<dbReference type="GO" id="GO:0004015">
    <property type="term" value="F:adenosylmethionine-8-amino-7-oxononanoate transaminase activity"/>
    <property type="evidence" value="ECO:0007669"/>
    <property type="project" value="UniProtKB-EC"/>
</dbReference>
<dbReference type="EMBL" id="CRVC01000027">
    <property type="protein sequence ID" value="COR85401.1"/>
    <property type="molecule type" value="Genomic_DNA"/>
</dbReference>
<dbReference type="Gene3D" id="3.90.1150.10">
    <property type="entry name" value="Aspartate Aminotransferase, domain 1"/>
    <property type="match status" value="1"/>
</dbReference>
<protein>
    <submittedName>
        <fullName evidence="5">Aminotransferase</fullName>
        <ecNumber evidence="5">2.6.1.62</ecNumber>
    </submittedName>
</protein>
<dbReference type="InterPro" id="IPR015421">
    <property type="entry name" value="PyrdxlP-dep_Trfase_major"/>
</dbReference>
<dbReference type="Proteomes" id="UP000046095">
    <property type="component" value="Unassembled WGS sequence"/>
</dbReference>
<keyword evidence="2 5" id="KW-0808">Transferase</keyword>
<comment type="similarity">
    <text evidence="4">Belongs to the class-III pyridoxal-phosphate-dependent aminotransferase family.</text>
</comment>
<evidence type="ECO:0000256" key="4">
    <source>
        <dbReference type="RuleBase" id="RU003560"/>
    </source>
</evidence>
<dbReference type="InterPro" id="IPR005814">
    <property type="entry name" value="Aminotrans_3"/>
</dbReference>
<dbReference type="InterPro" id="IPR049704">
    <property type="entry name" value="Aminotrans_3_PPA_site"/>
</dbReference>
<dbReference type="EC" id="2.6.1.62" evidence="5"/>
<dbReference type="GO" id="GO:0030170">
    <property type="term" value="F:pyridoxal phosphate binding"/>
    <property type="evidence" value="ECO:0007669"/>
    <property type="project" value="InterPro"/>
</dbReference>
<dbReference type="SUPFAM" id="SSF53383">
    <property type="entry name" value="PLP-dependent transferases"/>
    <property type="match status" value="1"/>
</dbReference>
<gene>
    <name evidence="5" type="primary">bioA</name>
    <name evidence="5" type="ORF">ERS021218_01831</name>
</gene>
<evidence type="ECO:0000256" key="1">
    <source>
        <dbReference type="ARBA" id="ARBA00022576"/>
    </source>
</evidence>
<dbReference type="InterPro" id="IPR015424">
    <property type="entry name" value="PyrdxlP-dep_Trfase"/>
</dbReference>
<sequence length="413" mass="47718">MSQIFSSVERERYNKLLVIDGHDGCYVYSKDKKYLDSISCLWNKNLGYNDEEITEALTNQIKVCGSLNPWISTTEINKSYAEALLRFAEYLDGNVYFSLSGSESIEVAIKATRKYHNLNANDEKKLIVSFDKSYHGGTIGAWSISGTQRRLFEPYSPLMGGHVFIPFIHDKVTLEFFREYVKQYHKKTAAIIIEPIICYGGGFEIPKWVMEEIVSICKDYEIQIIFDEVSTGFYRTGEKFAYIDLGVRPDIICLSKGINNGILPFGVTIFKNNVFEKLSTTDTFEHFSTQNFNPILTASAMYILTKYKEKDYKKKVLKLSTLFKQEIEMHLAPYLSRFFIKGLFITLEFHNIENHEVLMCFFEELLCNGLITYVYSNDTNYGITLVPMFITETDEVTAIVNIIKKTYEEMFKI</sequence>
<dbReference type="AlphaFoldDB" id="A0A0T8SJY0"/>
<evidence type="ECO:0000256" key="2">
    <source>
        <dbReference type="ARBA" id="ARBA00022679"/>
    </source>
</evidence>